<evidence type="ECO:0000256" key="2">
    <source>
        <dbReference type="ARBA" id="ARBA00022737"/>
    </source>
</evidence>
<gene>
    <name evidence="4" type="ORF">FCALED_LOCUS823</name>
</gene>
<feature type="compositionally biased region" description="Polar residues" evidence="3">
    <location>
        <begin position="30"/>
        <end position="40"/>
    </location>
</feature>
<dbReference type="InterPro" id="IPR015915">
    <property type="entry name" value="Kelch-typ_b-propeller"/>
</dbReference>
<dbReference type="OrthoDB" id="10251809at2759"/>
<dbReference type="SMART" id="SM00612">
    <property type="entry name" value="Kelch"/>
    <property type="match status" value="3"/>
</dbReference>
<dbReference type="Pfam" id="PF01344">
    <property type="entry name" value="Kelch_1"/>
    <property type="match status" value="2"/>
</dbReference>
<protein>
    <submittedName>
        <fullName evidence="4">2570_t:CDS:1</fullName>
    </submittedName>
</protein>
<reference evidence="4" key="1">
    <citation type="submission" date="2021-06" db="EMBL/GenBank/DDBJ databases">
        <authorList>
            <person name="Kallberg Y."/>
            <person name="Tangrot J."/>
            <person name="Rosling A."/>
        </authorList>
    </citation>
    <scope>NUCLEOTIDE SEQUENCE</scope>
    <source>
        <strain evidence="4">UK204</strain>
    </source>
</reference>
<feature type="compositionally biased region" description="Polar residues" evidence="3">
    <location>
        <begin position="112"/>
        <end position="135"/>
    </location>
</feature>
<proteinExistence type="predicted"/>
<dbReference type="Proteomes" id="UP000789570">
    <property type="component" value="Unassembled WGS sequence"/>
</dbReference>
<feature type="region of interest" description="Disordered" evidence="3">
    <location>
        <begin position="1"/>
        <end position="82"/>
    </location>
</feature>
<evidence type="ECO:0000313" key="5">
    <source>
        <dbReference type="Proteomes" id="UP000789570"/>
    </source>
</evidence>
<sequence length="478" mass="52581">MAGKYPRRRSNSLNEETDSPTLPPIPGDNGTETHSTSISDSPPNNCPTSSVSTTTTSSHSIPNSSIPATELQSTPTNPNFNHINNINSSYAVTSPPYFTVTSPVTSPPISSNSFRPPSPGQSLDRNRQSLVSSNHQGRRNDSHLPITPHVDPAPAPAMYWSKIKTYGKSPRALRAHTVNLVGELMFVFGGCDAKTCYNSVFIFDADTMYWNKARTIGEPPSSCRAHSSTLVDKKLFIFGGGDGPTYFNDLYIFDTDTLTWSKPQTTGDIPSPRRAHTSAYYNNNLYIFGGGDGVRALNDVYTLDITDLNNLSWKKLESKGTPPISRGYHTSNLVGSKLVVYGGSDGHECFGDVYMLDLDENTWIPVSVETSCPRLSHTATQVGSYLFVVCGHDGTRYTAEVLLLNLVTMEWESRRVYGTPPSGRGYHTTVLYDSRLFVFGGYDGHSVFDDIFVLDLSACAYLPQITNFQLPDYKKQKV</sequence>
<dbReference type="EMBL" id="CAJVPQ010000089">
    <property type="protein sequence ID" value="CAG8444880.1"/>
    <property type="molecule type" value="Genomic_DNA"/>
</dbReference>
<feature type="compositionally biased region" description="Basic residues" evidence="3">
    <location>
        <begin position="1"/>
        <end position="10"/>
    </location>
</feature>
<dbReference type="Pfam" id="PF24681">
    <property type="entry name" value="Kelch_KLHDC2_KLHL20_DRC7"/>
    <property type="match status" value="1"/>
</dbReference>
<dbReference type="PANTHER" id="PTHR46647:SF1">
    <property type="entry name" value="RAB9 EFFECTOR PROTEIN WITH KELCH MOTIFS"/>
    <property type="match status" value="1"/>
</dbReference>
<evidence type="ECO:0000256" key="3">
    <source>
        <dbReference type="SAM" id="MobiDB-lite"/>
    </source>
</evidence>
<evidence type="ECO:0000313" key="4">
    <source>
        <dbReference type="EMBL" id="CAG8444880.1"/>
    </source>
</evidence>
<accession>A0A9N8VEC9</accession>
<keyword evidence="1" id="KW-0880">Kelch repeat</keyword>
<dbReference type="InterPro" id="IPR006652">
    <property type="entry name" value="Kelch_1"/>
</dbReference>
<dbReference type="Gene3D" id="2.120.10.80">
    <property type="entry name" value="Kelch-type beta propeller"/>
    <property type="match status" value="2"/>
</dbReference>
<keyword evidence="5" id="KW-1185">Reference proteome</keyword>
<comment type="caution">
    <text evidence="4">The sequence shown here is derived from an EMBL/GenBank/DDBJ whole genome shotgun (WGS) entry which is preliminary data.</text>
</comment>
<feature type="compositionally biased region" description="Low complexity" evidence="3">
    <location>
        <begin position="41"/>
        <end position="67"/>
    </location>
</feature>
<organism evidence="4 5">
    <name type="scientific">Funneliformis caledonium</name>
    <dbReference type="NCBI Taxonomy" id="1117310"/>
    <lineage>
        <taxon>Eukaryota</taxon>
        <taxon>Fungi</taxon>
        <taxon>Fungi incertae sedis</taxon>
        <taxon>Mucoromycota</taxon>
        <taxon>Glomeromycotina</taxon>
        <taxon>Glomeromycetes</taxon>
        <taxon>Glomerales</taxon>
        <taxon>Glomeraceae</taxon>
        <taxon>Funneliformis</taxon>
    </lineage>
</organism>
<dbReference type="PANTHER" id="PTHR46647">
    <property type="entry name" value="RAB9 EFFECTOR PROTEIN WITH KELCH MOTIFS"/>
    <property type="match status" value="1"/>
</dbReference>
<dbReference type="SUPFAM" id="SSF117281">
    <property type="entry name" value="Kelch motif"/>
    <property type="match status" value="2"/>
</dbReference>
<dbReference type="InterPro" id="IPR052124">
    <property type="entry name" value="Rab9_kelch_effector"/>
</dbReference>
<feature type="region of interest" description="Disordered" evidence="3">
    <location>
        <begin position="103"/>
        <end position="149"/>
    </location>
</feature>
<name>A0A9N8VEC9_9GLOM</name>
<keyword evidence="2" id="KW-0677">Repeat</keyword>
<evidence type="ECO:0000256" key="1">
    <source>
        <dbReference type="ARBA" id="ARBA00022441"/>
    </source>
</evidence>
<dbReference type="AlphaFoldDB" id="A0A9N8VEC9"/>